<dbReference type="EMBL" id="BNCP01000008">
    <property type="protein sequence ID" value="GIL76189.1"/>
    <property type="molecule type" value="Genomic_DNA"/>
</dbReference>
<reference evidence="5" key="1">
    <citation type="journal article" date="2021" name="Proc. Natl. Acad. Sci. U.S.A.">
        <title>Three genomes in the algal genus Volvox reveal the fate of a haploid sex-determining region after a transition to homothallism.</title>
        <authorList>
            <person name="Yamamoto K."/>
            <person name="Hamaji T."/>
            <person name="Kawai-Toyooka H."/>
            <person name="Matsuzaki R."/>
            <person name="Takahashi F."/>
            <person name="Nishimura Y."/>
            <person name="Kawachi M."/>
            <person name="Noguchi H."/>
            <person name="Minakuchi Y."/>
            <person name="Umen J.G."/>
            <person name="Toyoda A."/>
            <person name="Nozaki H."/>
        </authorList>
    </citation>
    <scope>NUCLEOTIDE SEQUENCE</scope>
    <source>
        <strain evidence="5">NIES-3785</strain>
        <strain evidence="4">NIES-3786</strain>
    </source>
</reference>
<keyword evidence="3" id="KW-0472">Membrane</keyword>
<dbReference type="Proteomes" id="UP000747110">
    <property type="component" value="Unassembled WGS sequence"/>
</dbReference>
<keyword evidence="7" id="KW-1185">Reference proteome</keyword>
<keyword evidence="1" id="KW-0175">Coiled coil</keyword>
<comment type="caution">
    <text evidence="5">The sequence shown here is derived from an EMBL/GenBank/DDBJ whole genome shotgun (WGS) entry which is preliminary data.</text>
</comment>
<dbReference type="Proteomes" id="UP000722791">
    <property type="component" value="Unassembled WGS sequence"/>
</dbReference>
<evidence type="ECO:0000256" key="3">
    <source>
        <dbReference type="SAM" id="Phobius"/>
    </source>
</evidence>
<evidence type="ECO:0000313" key="7">
    <source>
        <dbReference type="Proteomes" id="UP000747110"/>
    </source>
</evidence>
<evidence type="ECO:0000256" key="2">
    <source>
        <dbReference type="SAM" id="MobiDB-lite"/>
    </source>
</evidence>
<organism evidence="5 6">
    <name type="scientific">Volvox reticuliferus</name>
    <dbReference type="NCBI Taxonomy" id="1737510"/>
    <lineage>
        <taxon>Eukaryota</taxon>
        <taxon>Viridiplantae</taxon>
        <taxon>Chlorophyta</taxon>
        <taxon>core chlorophytes</taxon>
        <taxon>Chlorophyceae</taxon>
        <taxon>CS clade</taxon>
        <taxon>Chlamydomonadales</taxon>
        <taxon>Volvocaceae</taxon>
        <taxon>Volvox</taxon>
    </lineage>
</organism>
<evidence type="ECO:0000313" key="5">
    <source>
        <dbReference type="EMBL" id="GIM00899.1"/>
    </source>
</evidence>
<evidence type="ECO:0000313" key="4">
    <source>
        <dbReference type="EMBL" id="GIL76189.1"/>
    </source>
</evidence>
<feature type="region of interest" description="Disordered" evidence="2">
    <location>
        <begin position="495"/>
        <end position="519"/>
    </location>
</feature>
<feature type="coiled-coil region" evidence="1">
    <location>
        <begin position="41"/>
        <end position="75"/>
    </location>
</feature>
<name>A0A8J4G6E2_9CHLO</name>
<sequence>MPEVDENQLMWLEEDGEDDESYQEQKSVQVAPPNATGLNTKRDHGAAFSALEEELQRTRKELMDVRKELAAKTVQLSRKEVIVSQEKVAELAAHVSSEKDKQLASLAAHVEQLEFTLTQKEEELEESRRLYNAQKRALREALAAAAEAEAAERQADEARARTAVAQVVEDELDRLQHELALLQARYDLEMRARDAELQSLRSELQSANANRKQAVAAAEAALTEAWQAELIRATEEASARVAQLEAEVARVRQELEEHARSADTVGLAGELASLNQQKVAIQREFDAFREMATAASREHREAAARLLEENATLKSRLAARAFQDVQAGFKPQSKVFSALSGPQVGPSGAPVGLTGGSSPMYPGNTWMQQLPEVLERLERQRRGLVPTLALCGVVLLFVLAAVIRAAAVTRSEQRGGLCFLAHLGINVGPGCGPKHGHSVAEAAGEELGHLLDQAPRVHDVESVAEAVAATEEAAGASTVAANGKAGSGWGASAAGGLAGGSAAASPNRREEAAEAKSTGKAAAAATGVVTDVLVQEGEAFEVRETIAATGQAKVQPSMGLQVATVASEPQNTHEVAGTTAEVETGGTAGEAAVTVARYRQLRLLQQQWPGKEVRAGLEGRQRATLATLRQSRRVLRSATAMAEQKAR</sequence>
<keyword evidence="3" id="KW-0812">Transmembrane</keyword>
<protein>
    <submittedName>
        <fullName evidence="5">Uncharacterized protein</fullName>
    </submittedName>
</protein>
<feature type="transmembrane region" description="Helical" evidence="3">
    <location>
        <begin position="384"/>
        <end position="407"/>
    </location>
</feature>
<dbReference type="EMBL" id="BNCQ01000008">
    <property type="protein sequence ID" value="GIM00899.1"/>
    <property type="molecule type" value="Genomic_DNA"/>
</dbReference>
<dbReference type="OrthoDB" id="543393at2759"/>
<keyword evidence="3" id="KW-1133">Transmembrane helix</keyword>
<dbReference type="AlphaFoldDB" id="A0A8J4G6E2"/>
<evidence type="ECO:0000313" key="6">
    <source>
        <dbReference type="Proteomes" id="UP000722791"/>
    </source>
</evidence>
<feature type="compositionally biased region" description="Low complexity" evidence="2">
    <location>
        <begin position="495"/>
        <end position="505"/>
    </location>
</feature>
<proteinExistence type="predicted"/>
<feature type="coiled-coil region" evidence="1">
    <location>
        <begin position="103"/>
        <end position="316"/>
    </location>
</feature>
<accession>A0A8J4G6E2</accession>
<gene>
    <name evidence="4" type="ORF">Vretifemale_5699</name>
    <name evidence="5" type="ORF">Vretimale_5796</name>
</gene>
<evidence type="ECO:0000256" key="1">
    <source>
        <dbReference type="SAM" id="Coils"/>
    </source>
</evidence>